<dbReference type="PANTHER" id="PTHR36539:SF1">
    <property type="entry name" value="BACTERIAL MICROCOMPARTMENT SHELL VERTEX PROTEIN EUTN"/>
    <property type="match status" value="1"/>
</dbReference>
<evidence type="ECO:0000313" key="3">
    <source>
        <dbReference type="EMBL" id="SEQ28097.1"/>
    </source>
</evidence>
<dbReference type="GO" id="GO:0031469">
    <property type="term" value="C:bacterial microcompartment"/>
    <property type="evidence" value="ECO:0007669"/>
    <property type="project" value="UniProtKB-SubCell"/>
</dbReference>
<dbReference type="EMBL" id="FOFO01000022">
    <property type="protein sequence ID" value="SEQ28097.1"/>
    <property type="molecule type" value="Genomic_DNA"/>
</dbReference>
<accession>A0A1H9ER71</accession>
<dbReference type="InterPro" id="IPR004992">
    <property type="entry name" value="EutN_CcmL"/>
</dbReference>
<keyword evidence="2" id="KW-1283">Bacterial microcompartment</keyword>
<dbReference type="PROSITE" id="PS51932">
    <property type="entry name" value="BMV"/>
    <property type="match status" value="1"/>
</dbReference>
<evidence type="ECO:0000256" key="1">
    <source>
        <dbReference type="ARBA" id="ARBA00024322"/>
    </source>
</evidence>
<dbReference type="Pfam" id="PF03319">
    <property type="entry name" value="EutN_CcmL"/>
    <property type="match status" value="1"/>
</dbReference>
<dbReference type="Proteomes" id="UP000199496">
    <property type="component" value="Unassembled WGS sequence"/>
</dbReference>
<dbReference type="InterPro" id="IPR036677">
    <property type="entry name" value="EutN_CcmL_sf"/>
</dbReference>
<dbReference type="AlphaFoldDB" id="A0A1H9ER71"/>
<dbReference type="OrthoDB" id="5296236at2"/>
<dbReference type="PANTHER" id="PTHR36539">
    <property type="entry name" value="ETHANOLAMINE UTILIZATION PROTEIN EUTN"/>
    <property type="match status" value="1"/>
</dbReference>
<protein>
    <submittedName>
        <fullName evidence="3">Carboxysome peptide B</fullName>
    </submittedName>
</protein>
<name>A0A1H9ER71_9GAMM</name>
<dbReference type="STRING" id="867345.SAMN05421693_12260"/>
<dbReference type="RefSeq" id="WP_090208153.1">
    <property type="nucleotide sequence ID" value="NZ_FOFO01000022.1"/>
</dbReference>
<evidence type="ECO:0000313" key="4">
    <source>
        <dbReference type="Proteomes" id="UP000199496"/>
    </source>
</evidence>
<sequence length="82" mass="8633">MEVRQVVGSVVCTQRIPGLAHVDLRLVQDGQGRQAVATDPVGARPGDWVFLVSGSAARHAMGNADILTDLTVGGVIDQWEPA</sequence>
<dbReference type="SUPFAM" id="SSF159133">
    <property type="entry name" value="EutN/CcmL-like"/>
    <property type="match status" value="1"/>
</dbReference>
<evidence type="ECO:0000256" key="2">
    <source>
        <dbReference type="ARBA" id="ARBA00024446"/>
    </source>
</evidence>
<reference evidence="3 4" key="1">
    <citation type="submission" date="2016-10" db="EMBL/GenBank/DDBJ databases">
        <authorList>
            <person name="de Groot N.N."/>
        </authorList>
    </citation>
    <scope>NUCLEOTIDE SEQUENCE [LARGE SCALE GENOMIC DNA]</scope>
    <source>
        <strain evidence="3 4">B7-7</strain>
    </source>
</reference>
<organism evidence="3 4">
    <name type="scientific">Ectothiorhodospira magna</name>
    <dbReference type="NCBI Taxonomy" id="867345"/>
    <lineage>
        <taxon>Bacteria</taxon>
        <taxon>Pseudomonadati</taxon>
        <taxon>Pseudomonadota</taxon>
        <taxon>Gammaproteobacteria</taxon>
        <taxon>Chromatiales</taxon>
        <taxon>Ectothiorhodospiraceae</taxon>
        <taxon>Ectothiorhodospira</taxon>
    </lineage>
</organism>
<keyword evidence="4" id="KW-1185">Reference proteome</keyword>
<dbReference type="NCBIfam" id="TIGR02704">
    <property type="entry name" value="carboxysome_B"/>
    <property type="match status" value="1"/>
</dbReference>
<dbReference type="CDD" id="cd01614">
    <property type="entry name" value="EutN_CcmL"/>
    <property type="match status" value="1"/>
</dbReference>
<dbReference type="Gene3D" id="2.40.50.220">
    <property type="entry name" value="EutN/Ccml"/>
    <property type="match status" value="1"/>
</dbReference>
<comment type="subcellular location">
    <subcellularLocation>
        <location evidence="1">Bacterial microcompartment</location>
    </subcellularLocation>
</comment>
<dbReference type="InterPro" id="IPR014077">
    <property type="entry name" value="CsoS4B"/>
</dbReference>
<gene>
    <name evidence="3" type="ORF">SAMN05421693_12260</name>
</gene>
<proteinExistence type="predicted"/>